<keyword evidence="3" id="KW-1185">Reference proteome</keyword>
<dbReference type="AlphaFoldDB" id="A0A085M9T9"/>
<evidence type="ECO:0000313" key="2">
    <source>
        <dbReference type="EMBL" id="KFD67371.1"/>
    </source>
</evidence>
<evidence type="ECO:0000313" key="1">
    <source>
        <dbReference type="EMBL" id="KFD53985.1"/>
    </source>
</evidence>
<dbReference type="Proteomes" id="UP000030758">
    <property type="component" value="Unassembled WGS sequence"/>
</dbReference>
<dbReference type="EMBL" id="KL367515">
    <property type="protein sequence ID" value="KFD67371.1"/>
    <property type="molecule type" value="Genomic_DNA"/>
</dbReference>
<proteinExistence type="predicted"/>
<name>A0A085M9T9_9BILA</name>
<evidence type="ECO:0000313" key="3">
    <source>
        <dbReference type="Proteomes" id="UP000030764"/>
    </source>
</evidence>
<gene>
    <name evidence="1" type="ORF">M513_05252</name>
    <name evidence="2" type="ORF">M514_05252</name>
</gene>
<dbReference type="EMBL" id="KL363212">
    <property type="protein sequence ID" value="KFD53985.1"/>
    <property type="molecule type" value="Genomic_DNA"/>
</dbReference>
<organism evidence="1 3">
    <name type="scientific">Trichuris suis</name>
    <name type="common">pig whipworm</name>
    <dbReference type="NCBI Taxonomy" id="68888"/>
    <lineage>
        <taxon>Eukaryota</taxon>
        <taxon>Metazoa</taxon>
        <taxon>Ecdysozoa</taxon>
        <taxon>Nematoda</taxon>
        <taxon>Enoplea</taxon>
        <taxon>Dorylaimia</taxon>
        <taxon>Trichinellida</taxon>
        <taxon>Trichuridae</taxon>
        <taxon>Trichuris</taxon>
    </lineage>
</organism>
<accession>A0A085M9T9</accession>
<reference evidence="1 3" key="1">
    <citation type="journal article" date="2014" name="Nat. Genet.">
        <title>Genome and transcriptome of the porcine whipworm Trichuris suis.</title>
        <authorList>
            <person name="Jex A.R."/>
            <person name="Nejsum P."/>
            <person name="Schwarz E.M."/>
            <person name="Hu L."/>
            <person name="Young N.D."/>
            <person name="Hall R.S."/>
            <person name="Korhonen P.K."/>
            <person name="Liao S."/>
            <person name="Thamsborg S."/>
            <person name="Xia J."/>
            <person name="Xu P."/>
            <person name="Wang S."/>
            <person name="Scheerlinck J.P."/>
            <person name="Hofmann A."/>
            <person name="Sternberg P.W."/>
            <person name="Wang J."/>
            <person name="Gasser R.B."/>
        </authorList>
    </citation>
    <scope>NUCLEOTIDE SEQUENCE [LARGE SCALE GENOMIC DNA]</scope>
    <source>
        <strain evidence="2">DCEP-RM93F</strain>
        <strain evidence="1">DCEP-RM93M</strain>
    </source>
</reference>
<sequence length="73" mass="8476">MERFITGPSFFASKHLSILDECNMTDMNMWLACDEDTEFHVLNDDEIIETVLDLLSSLCRQTDVQIKRAIFFA</sequence>
<protein>
    <submittedName>
        <fullName evidence="1">Uncharacterized protein</fullName>
    </submittedName>
</protein>
<dbReference type="Proteomes" id="UP000030764">
    <property type="component" value="Unassembled WGS sequence"/>
</dbReference>